<proteinExistence type="predicted"/>
<sequence>MSKDGRAGPDTEPGPSGSEGGAGSSGVRFYTMSGQEAVDRGVRYAPLAITQLQHHPTHMPRMKFDELCSTHEISTLANATHIVRLWSAGQRLPPYKLCKKYGTDILGYTAWLLEE</sequence>
<evidence type="ECO:0000313" key="2">
    <source>
        <dbReference type="EMBL" id="CAE8596689.1"/>
    </source>
</evidence>
<reference evidence="2" key="1">
    <citation type="submission" date="2021-02" db="EMBL/GenBank/DDBJ databases">
        <authorList>
            <person name="Dougan E. K."/>
            <person name="Rhodes N."/>
            <person name="Thang M."/>
            <person name="Chan C."/>
        </authorList>
    </citation>
    <scope>NUCLEOTIDE SEQUENCE</scope>
</reference>
<organism evidence="2 3">
    <name type="scientific">Polarella glacialis</name>
    <name type="common">Dinoflagellate</name>
    <dbReference type="NCBI Taxonomy" id="89957"/>
    <lineage>
        <taxon>Eukaryota</taxon>
        <taxon>Sar</taxon>
        <taxon>Alveolata</taxon>
        <taxon>Dinophyceae</taxon>
        <taxon>Suessiales</taxon>
        <taxon>Suessiaceae</taxon>
        <taxon>Polarella</taxon>
    </lineage>
</organism>
<feature type="non-terminal residue" evidence="2">
    <location>
        <position position="115"/>
    </location>
</feature>
<dbReference type="Proteomes" id="UP000654075">
    <property type="component" value="Unassembled WGS sequence"/>
</dbReference>
<keyword evidence="3" id="KW-1185">Reference proteome</keyword>
<gene>
    <name evidence="2" type="ORF">PGLA1383_LOCUS15150</name>
</gene>
<protein>
    <submittedName>
        <fullName evidence="2">Uncharacterized protein</fullName>
    </submittedName>
</protein>
<evidence type="ECO:0000313" key="3">
    <source>
        <dbReference type="Proteomes" id="UP000654075"/>
    </source>
</evidence>
<accession>A0A813EF44</accession>
<comment type="caution">
    <text evidence="2">The sequence shown here is derived from an EMBL/GenBank/DDBJ whole genome shotgun (WGS) entry which is preliminary data.</text>
</comment>
<evidence type="ECO:0000256" key="1">
    <source>
        <dbReference type="SAM" id="MobiDB-lite"/>
    </source>
</evidence>
<dbReference type="AlphaFoldDB" id="A0A813EF44"/>
<name>A0A813EF44_POLGL</name>
<dbReference type="EMBL" id="CAJNNV010008829">
    <property type="protein sequence ID" value="CAE8596689.1"/>
    <property type="molecule type" value="Genomic_DNA"/>
</dbReference>
<feature type="region of interest" description="Disordered" evidence="1">
    <location>
        <begin position="1"/>
        <end position="29"/>
    </location>
</feature>